<protein>
    <recommendedName>
        <fullName evidence="3">Reverse transcriptase domain-containing protein</fullName>
    </recommendedName>
</protein>
<evidence type="ECO:0000313" key="1">
    <source>
        <dbReference type="EMBL" id="GJT05100.1"/>
    </source>
</evidence>
<name>A0ABQ5ARK9_9ASTR</name>
<comment type="caution">
    <text evidence="1">The sequence shown here is derived from an EMBL/GenBank/DDBJ whole genome shotgun (WGS) entry which is preliminary data.</text>
</comment>
<organism evidence="1 2">
    <name type="scientific">Tanacetum coccineum</name>
    <dbReference type="NCBI Taxonomy" id="301880"/>
    <lineage>
        <taxon>Eukaryota</taxon>
        <taxon>Viridiplantae</taxon>
        <taxon>Streptophyta</taxon>
        <taxon>Embryophyta</taxon>
        <taxon>Tracheophyta</taxon>
        <taxon>Spermatophyta</taxon>
        <taxon>Magnoliopsida</taxon>
        <taxon>eudicotyledons</taxon>
        <taxon>Gunneridae</taxon>
        <taxon>Pentapetalae</taxon>
        <taxon>asterids</taxon>
        <taxon>campanulids</taxon>
        <taxon>Asterales</taxon>
        <taxon>Asteraceae</taxon>
        <taxon>Asteroideae</taxon>
        <taxon>Anthemideae</taxon>
        <taxon>Anthemidinae</taxon>
        <taxon>Tanacetum</taxon>
    </lineage>
</organism>
<dbReference type="Proteomes" id="UP001151760">
    <property type="component" value="Unassembled WGS sequence"/>
</dbReference>
<evidence type="ECO:0000313" key="2">
    <source>
        <dbReference type="Proteomes" id="UP001151760"/>
    </source>
</evidence>
<sequence>MTRGSVVRESRNIMVNMQYTAYVRGRRLLDGAKALGDYRRRIALYESMDELYDSEVAVTIQWYHLTAGDKRDPSATPKDTEKKAETHHENFKVAIHLDFLDQEIAIGGALSAKGRTKLCALLKANLDIFVWQPSDMTGVPRSIAEHQLNIRDGYPPVR</sequence>
<reference evidence="1" key="2">
    <citation type="submission" date="2022-01" db="EMBL/GenBank/DDBJ databases">
        <authorList>
            <person name="Yamashiro T."/>
            <person name="Shiraishi A."/>
            <person name="Satake H."/>
            <person name="Nakayama K."/>
        </authorList>
    </citation>
    <scope>NUCLEOTIDE SEQUENCE</scope>
</reference>
<dbReference type="EMBL" id="BQNB010012560">
    <property type="protein sequence ID" value="GJT05100.1"/>
    <property type="molecule type" value="Genomic_DNA"/>
</dbReference>
<evidence type="ECO:0008006" key="3">
    <source>
        <dbReference type="Google" id="ProtNLM"/>
    </source>
</evidence>
<keyword evidence="2" id="KW-1185">Reference proteome</keyword>
<proteinExistence type="predicted"/>
<reference evidence="1" key="1">
    <citation type="journal article" date="2022" name="Int. J. Mol. Sci.">
        <title>Draft Genome of Tanacetum Coccineum: Genomic Comparison of Closely Related Tanacetum-Family Plants.</title>
        <authorList>
            <person name="Yamashiro T."/>
            <person name="Shiraishi A."/>
            <person name="Nakayama K."/>
            <person name="Satake H."/>
        </authorList>
    </citation>
    <scope>NUCLEOTIDE SEQUENCE</scope>
</reference>
<gene>
    <name evidence="1" type="ORF">Tco_0839562</name>
</gene>
<accession>A0ABQ5ARK9</accession>